<organism evidence="1">
    <name type="scientific">uncultured Aureispira sp</name>
    <dbReference type="NCBI Taxonomy" id="1331704"/>
    <lineage>
        <taxon>Bacteria</taxon>
        <taxon>Pseudomonadati</taxon>
        <taxon>Bacteroidota</taxon>
        <taxon>Saprospiria</taxon>
        <taxon>Saprospirales</taxon>
        <taxon>Saprospiraceae</taxon>
        <taxon>Aureispira</taxon>
        <taxon>environmental samples</taxon>
    </lineage>
</organism>
<accession>A0A6S6RXS3</accession>
<protein>
    <submittedName>
        <fullName evidence="1">Uncharacterized protein</fullName>
    </submittedName>
</protein>
<evidence type="ECO:0000313" key="1">
    <source>
        <dbReference type="EMBL" id="CAA6801890.1"/>
    </source>
</evidence>
<dbReference type="EMBL" id="CACVAQ010000070">
    <property type="protein sequence ID" value="CAA6801890.1"/>
    <property type="molecule type" value="Genomic_DNA"/>
</dbReference>
<name>A0A6S6RXS3_9BACT</name>
<gene>
    <name evidence="1" type="ORF">HELGO_WM31284</name>
</gene>
<reference evidence="1" key="1">
    <citation type="submission" date="2020-01" db="EMBL/GenBank/DDBJ databases">
        <authorList>
            <person name="Meier V. D."/>
            <person name="Meier V D."/>
        </authorList>
    </citation>
    <scope>NUCLEOTIDE SEQUENCE</scope>
    <source>
        <strain evidence="1">HLG_WM_MAG_10</strain>
    </source>
</reference>
<proteinExistence type="predicted"/>
<sequence length="50" mass="5490">MFHIINSSSAKCTNITLVTIITQKKIKLNTALDQVYSDALALDLLTSPLQ</sequence>
<dbReference type="AlphaFoldDB" id="A0A6S6RXS3"/>